<dbReference type="Pfam" id="PF25954">
    <property type="entry name" value="Beta-barrel_RND_2"/>
    <property type="match status" value="1"/>
</dbReference>
<keyword evidence="2" id="KW-0813">Transport</keyword>
<dbReference type="EMBL" id="ARYL01000042">
    <property type="protein sequence ID" value="KDA00934.1"/>
    <property type="molecule type" value="Genomic_DNA"/>
</dbReference>
<dbReference type="AlphaFoldDB" id="A0A059G2K0"/>
<dbReference type="Pfam" id="PF25869">
    <property type="entry name" value="3HB_CusB"/>
    <property type="match status" value="1"/>
</dbReference>
<reference evidence="8 9" key="1">
    <citation type="journal article" date="2014" name="Antonie Van Leeuwenhoek">
        <title>Hyphomonas beringensis sp. nov. and Hyphomonas chukchiensis sp. nov., isolated from surface seawater of the Bering Sea and Chukchi Sea.</title>
        <authorList>
            <person name="Li C."/>
            <person name="Lai Q."/>
            <person name="Li G."/>
            <person name="Dong C."/>
            <person name="Wang J."/>
            <person name="Liao Y."/>
            <person name="Shao Z."/>
        </authorList>
    </citation>
    <scope>NUCLEOTIDE SEQUENCE [LARGE SCALE GENOMIC DNA]</scope>
    <source>
        <strain evidence="8 9">SCH89</strain>
    </source>
</reference>
<feature type="domain" description="CusB-like three alpha-helical bundle" evidence="4">
    <location>
        <begin position="163"/>
        <end position="208"/>
    </location>
</feature>
<dbReference type="Pfam" id="PF11604">
    <property type="entry name" value="CusF_Ec"/>
    <property type="match status" value="1"/>
</dbReference>
<keyword evidence="3" id="KW-0472">Membrane</keyword>
<evidence type="ECO:0000259" key="5">
    <source>
        <dbReference type="Pfam" id="PF25919"/>
    </source>
</evidence>
<dbReference type="InterPro" id="IPR042230">
    <property type="entry name" value="CusF_sf"/>
</dbReference>
<dbReference type="Gene3D" id="2.40.50.320">
    <property type="entry name" value="Copper binding periplasmic protein CusF"/>
    <property type="match status" value="1"/>
</dbReference>
<dbReference type="eggNOG" id="COG0845">
    <property type="taxonomic scope" value="Bacteria"/>
</dbReference>
<dbReference type="GO" id="GO:0060003">
    <property type="term" value="P:copper ion export"/>
    <property type="evidence" value="ECO:0007669"/>
    <property type="project" value="TreeGrafter"/>
</dbReference>
<proteinExistence type="inferred from homology"/>
<dbReference type="OrthoDB" id="9806939at2"/>
<dbReference type="InterPro" id="IPR058627">
    <property type="entry name" value="MdtA-like_C"/>
</dbReference>
<feature type="domain" description="CusB-like beta-barrel" evidence="6">
    <location>
        <begin position="247"/>
        <end position="323"/>
    </location>
</feature>
<evidence type="ECO:0000313" key="9">
    <source>
        <dbReference type="Proteomes" id="UP000024942"/>
    </source>
</evidence>
<protein>
    <submittedName>
        <fullName evidence="8">Uncharacterized protein</fullName>
    </submittedName>
</protein>
<evidence type="ECO:0000256" key="1">
    <source>
        <dbReference type="ARBA" id="ARBA00009477"/>
    </source>
</evidence>
<evidence type="ECO:0000259" key="4">
    <source>
        <dbReference type="Pfam" id="PF25869"/>
    </source>
</evidence>
<dbReference type="GO" id="GO:0022857">
    <property type="term" value="F:transmembrane transporter activity"/>
    <property type="evidence" value="ECO:0007669"/>
    <property type="project" value="InterPro"/>
</dbReference>
<dbReference type="InterPro" id="IPR058792">
    <property type="entry name" value="Beta-barrel_RND_2"/>
</dbReference>
<dbReference type="FunFam" id="2.40.30.170:FF:000010">
    <property type="entry name" value="Efflux RND transporter periplasmic adaptor subunit"/>
    <property type="match status" value="1"/>
</dbReference>
<keyword evidence="3" id="KW-1133">Transmembrane helix</keyword>
<organism evidence="8 9">
    <name type="scientific">Hyphomonas oceanitis SCH89</name>
    <dbReference type="NCBI Taxonomy" id="1280953"/>
    <lineage>
        <taxon>Bacteria</taxon>
        <taxon>Pseudomonadati</taxon>
        <taxon>Pseudomonadota</taxon>
        <taxon>Alphaproteobacteria</taxon>
        <taxon>Hyphomonadales</taxon>
        <taxon>Hyphomonadaceae</taxon>
        <taxon>Hyphomonas</taxon>
    </lineage>
</organism>
<keyword evidence="3" id="KW-0812">Transmembrane</keyword>
<dbReference type="InterPro" id="IPR051909">
    <property type="entry name" value="MFP_Cation_Efflux"/>
</dbReference>
<dbReference type="NCBIfam" id="TIGR01730">
    <property type="entry name" value="RND_mfp"/>
    <property type="match status" value="1"/>
</dbReference>
<dbReference type="GO" id="GO:0046914">
    <property type="term" value="F:transition metal ion binding"/>
    <property type="evidence" value="ECO:0007669"/>
    <property type="project" value="TreeGrafter"/>
</dbReference>
<feature type="transmembrane region" description="Helical" evidence="3">
    <location>
        <begin position="7"/>
        <end position="27"/>
    </location>
</feature>
<dbReference type="InterPro" id="IPR006143">
    <property type="entry name" value="RND_pump_MFP"/>
</dbReference>
<dbReference type="Pfam" id="PF25919">
    <property type="entry name" value="BSH_CusB"/>
    <property type="match status" value="1"/>
</dbReference>
<gene>
    <name evidence="8" type="ORF">HOC_17974</name>
</gene>
<dbReference type="Proteomes" id="UP000024942">
    <property type="component" value="Unassembled WGS sequence"/>
</dbReference>
<dbReference type="GO" id="GO:0016020">
    <property type="term" value="C:membrane"/>
    <property type="evidence" value="ECO:0007669"/>
    <property type="project" value="InterPro"/>
</dbReference>
<dbReference type="PANTHER" id="PTHR30097">
    <property type="entry name" value="CATION EFFLUX SYSTEM PROTEIN CUSB"/>
    <property type="match status" value="1"/>
</dbReference>
<dbReference type="GO" id="GO:0015679">
    <property type="term" value="P:plasma membrane copper ion transport"/>
    <property type="evidence" value="ECO:0007669"/>
    <property type="project" value="TreeGrafter"/>
</dbReference>
<name>A0A059G2K0_9PROT</name>
<feature type="domain" description="CusB-like barrel-sandwich hybrid" evidence="5">
    <location>
        <begin position="127"/>
        <end position="243"/>
    </location>
</feature>
<dbReference type="RefSeq" id="WP_051625068.1">
    <property type="nucleotide sequence ID" value="NZ_ARYL01000042.1"/>
</dbReference>
<dbReference type="STRING" id="1280953.HOC_17974"/>
<keyword evidence="9" id="KW-1185">Reference proteome</keyword>
<dbReference type="Pfam" id="PF25967">
    <property type="entry name" value="RND-MFP_C"/>
    <property type="match status" value="1"/>
</dbReference>
<dbReference type="PATRIC" id="fig|1280953.3.peg.3598"/>
<evidence type="ECO:0000256" key="3">
    <source>
        <dbReference type="SAM" id="Phobius"/>
    </source>
</evidence>
<dbReference type="PANTHER" id="PTHR30097:SF15">
    <property type="entry name" value="CATION EFFLUX SYSTEM PROTEIN CUSB"/>
    <property type="match status" value="1"/>
</dbReference>
<dbReference type="InterPro" id="IPR021647">
    <property type="entry name" value="CusF_Ec"/>
</dbReference>
<accession>A0A059G2K0</accession>
<sequence>MRAPKLLFLTAAFGLGLGFGIVAMLYFSDSPNPSQTSQAALEKQPLYWVAPMDKSFRSDSPGTSPMGMELIPVYADDDGADDDRNLVRINPTIENNIGVRTAVVSTSKSLPVIETVGTIQIDDDNTSVVDVRTEGWIENMPVKAIGDEVRKGQLLFQIYSRPLVSAQDEYLQASRMGSTNLISATRSRLLSLGMSERGVEDLRKSGRSERLMNIYAPRSGIVTQMGAGEGGFVKPGMNVLKIADLKSVWAIADVFEDQVHQVHPGQDVSMRMSGMPGREWKGKVEYIYPTVNAKARTVQVRIGFDNADGLLRPDMFVRLRVETGSDMPAMDMPGTLVIPREALIRTGRTERVILALGDGHYQPAKVVSGQEIGDDIEILSGLGAGEAIVVSSQFLLDSEASLRGTVLRMTPGEPERSASNMELSSENPDVKQVSEVQTKGTVVSVMQEHGMVTIDHAPVAALDWPSMTMSFVTKPDLLKGITKGDHVDITILVTPDSNDNYILSDIQKMRMDKGDKQ</sequence>
<dbReference type="Gene3D" id="2.40.30.170">
    <property type="match status" value="1"/>
</dbReference>
<dbReference type="InterPro" id="IPR058790">
    <property type="entry name" value="BSH_CusB"/>
</dbReference>
<comment type="similarity">
    <text evidence="1">Belongs to the membrane fusion protein (MFP) (TC 8.A.1) family.</text>
</comment>
<dbReference type="SUPFAM" id="SSF111369">
    <property type="entry name" value="HlyD-like secretion proteins"/>
    <property type="match status" value="1"/>
</dbReference>
<evidence type="ECO:0000256" key="2">
    <source>
        <dbReference type="ARBA" id="ARBA00022448"/>
    </source>
</evidence>
<evidence type="ECO:0000313" key="8">
    <source>
        <dbReference type="EMBL" id="KDA00934.1"/>
    </source>
</evidence>
<dbReference type="Gene3D" id="2.40.50.100">
    <property type="match status" value="1"/>
</dbReference>
<dbReference type="GO" id="GO:0030288">
    <property type="term" value="C:outer membrane-bounded periplasmic space"/>
    <property type="evidence" value="ECO:0007669"/>
    <property type="project" value="TreeGrafter"/>
</dbReference>
<dbReference type="Gene3D" id="6.10.140.730">
    <property type="match status" value="1"/>
</dbReference>
<evidence type="ECO:0000259" key="7">
    <source>
        <dbReference type="Pfam" id="PF25967"/>
    </source>
</evidence>
<dbReference type="Gene3D" id="2.40.420.20">
    <property type="match status" value="1"/>
</dbReference>
<dbReference type="InterPro" id="IPR058791">
    <property type="entry name" value="3HB_CusB"/>
</dbReference>
<comment type="caution">
    <text evidence="8">The sequence shown here is derived from an EMBL/GenBank/DDBJ whole genome shotgun (WGS) entry which is preliminary data.</text>
</comment>
<evidence type="ECO:0000259" key="6">
    <source>
        <dbReference type="Pfam" id="PF25954"/>
    </source>
</evidence>
<feature type="domain" description="Multidrug resistance protein MdtA-like C-terminal permuted SH3" evidence="7">
    <location>
        <begin position="336"/>
        <end position="391"/>
    </location>
</feature>